<evidence type="ECO:0000256" key="1">
    <source>
        <dbReference type="SAM" id="SignalP"/>
    </source>
</evidence>
<dbReference type="EMBL" id="CP002039">
    <property type="protein sequence ID" value="ADJ63499.1"/>
    <property type="molecule type" value="Genomic_DNA"/>
</dbReference>
<proteinExistence type="predicted"/>
<gene>
    <name evidence="2" type="ordered locus">Hsero_1998</name>
</gene>
<reference evidence="2 3" key="1">
    <citation type="submission" date="2010-04" db="EMBL/GenBank/DDBJ databases">
        <title>The genome of Herbaspirillum seropedicae SmR1, an endophytic, nitrogen-fixing, plant-growth promoting beta-Proteobacteria.</title>
        <authorList>
            <person name="Pedrosa F.O."/>
            <person name="Monteiro R.A."/>
            <person name="Wassem R."/>
            <person name="Cruz L.M."/>
            <person name="Ayub R.A."/>
            <person name="Colauto N.B."/>
            <person name="Fernandez M.A."/>
            <person name="Fungaro M.H.P."/>
            <person name="Grisard E.C."/>
            <person name="Hungria M."/>
            <person name="Madeira H.M.F."/>
            <person name="Nodari R.O."/>
            <person name="Osaku C.A."/>
            <person name="Petzl-Erler M.L."/>
            <person name="Terenzi H."/>
            <person name="Vieira L.G.E."/>
            <person name="Almeida M.I.M."/>
            <person name="Alves L.R."/>
            <person name="Arantes O.M.N."/>
            <person name="Balsanelli E."/>
            <person name="Barcellos F.G."/>
            <person name="Baura V.A."/>
            <person name="Binde D.R."/>
            <person name="Campo R.J."/>
            <person name="Chubatsu L.S."/>
            <person name="Chueire L.M.O."/>
            <person name="Ciferri R.R."/>
            <person name="Correa L.C."/>
            <person name="da Conceicao Silva J.L."/>
            <person name="Dabul A.N.G."/>
            <person name="Dambros B.P."/>
            <person name="Faoro H."/>
            <person name="Favetti A."/>
            <person name="Friedermann G."/>
            <person name="Furlaneto M.C."/>
            <person name="Gasques L.S."/>
            <person name="Gimenes C.C.T."/>
            <person name="Gioppo N.M.R."/>
            <person name="Glienke-Blanco C."/>
            <person name="Godoy L.P."/>
            <person name="Guerra M.P."/>
            <person name="Karp S."/>
            <person name="Kava-Cordeiro V."/>
            <person name="Margarido V.P."/>
            <person name="Mathioni S.M."/>
            <person name="Menck-Soares M.A."/>
            <person name="Murace N.K."/>
            <person name="Nicolas M.F."/>
            <person name="Oliveira C.E.C."/>
            <person name="Pagnan N.A.B."/>
            <person name="Pamphile J.A."/>
            <person name="Patussi E.V."/>
            <person name="Pereira L.F.P."/>
            <person name="Pereira-Ferrari L."/>
            <person name="Pinto F.G.S."/>
            <person name="Precoma C."/>
            <person name="Prioli A.J."/>
            <person name="Prioli S.M.A.P."/>
            <person name="Raittz R.T."/>
            <person name="Ramos H.J.O."/>
            <person name="Ribeiro E.M.S.F."/>
            <person name="Rigo L.U."/>
            <person name="Rocha C.L.M.S.C."/>
            <person name="Rocha S.N."/>
            <person name="Santos K."/>
            <person name="Satori D."/>
            <person name="Silva A.G."/>
            <person name="Simao R.C.G."/>
            <person name="Soares M.A.M."/>
            <person name="Souza E.M."/>
            <person name="Steffens M.B.R."/>
            <person name="Steindel M."/>
            <person name="Tadra-Sfeir M.Z."/>
            <person name="Takahashi E.K."/>
            <person name="Torres R.A."/>
            <person name="Valle J.S."/>
            <person name="Vernal J.I."/>
            <person name="Vilas-Boas L.A."/>
            <person name="Watanabe M.A.E."/>
            <person name="Weiss V.A."/>
            <person name="Yates M.A."/>
            <person name="Souza E.M."/>
        </authorList>
    </citation>
    <scope>NUCLEOTIDE SEQUENCE [LARGE SCALE GENOMIC DNA]</scope>
    <source>
        <strain evidence="2 3">SmR1</strain>
    </source>
</reference>
<accession>D8ISF5</accession>
<evidence type="ECO:0000313" key="2">
    <source>
        <dbReference type="EMBL" id="ADJ63499.1"/>
    </source>
</evidence>
<dbReference type="eggNOG" id="ENOG502ZCGR">
    <property type="taxonomic scope" value="Bacteria"/>
</dbReference>
<protein>
    <recommendedName>
        <fullName evidence="4">Atrophin-1 multi-domain protein</fullName>
    </recommendedName>
</protein>
<organism evidence="2 3">
    <name type="scientific">Herbaspirillum seropedicae (strain SmR1)</name>
    <dbReference type="NCBI Taxonomy" id="757424"/>
    <lineage>
        <taxon>Bacteria</taxon>
        <taxon>Pseudomonadati</taxon>
        <taxon>Pseudomonadota</taxon>
        <taxon>Betaproteobacteria</taxon>
        <taxon>Burkholderiales</taxon>
        <taxon>Oxalobacteraceae</taxon>
        <taxon>Herbaspirillum</taxon>
    </lineage>
</organism>
<sequence>MMMQVRTRPPRLLPMLAMLGALYAAMPAQADDWGTYRKPFAADSLWNSRPVNPSFAPDVIPTSTYFPAINAGAYSTGVFLASPQDPPVTVTGAAGSKGLLITDEEGYHDITIPHWPASVKPASGSDGHADIVDPTTNIIHSFWQLKQVGTQWTAAQYSWTKLDGRGWPDPAHYYQGARATGVPASGGLIRTHEVEQKPAYYPHALAMSLTFNGLSANPTYVFPATSADTNAAKLNSGAFPEGALVMLPPDFDTSKLTDPELRRVAETLKRYGAYIVDANTGTPFAIYVEIGASYNLHPNGWNNTAASELQVIRAALRRVTGASGWVDGNGNSFTPNQNLNMLSMRGNWTQQSGSTLGKYSSWDQAVVFPASSSVSEVVNYANRGIAGINWAKPVTGRNYKLTARTTGGGKLRLLVQDQATGKAAFDSGYLDNGQSKTFTWTATKPALAVYARSGGSGQPSTVGAELISAD</sequence>
<evidence type="ECO:0000313" key="3">
    <source>
        <dbReference type="Proteomes" id="UP000000329"/>
    </source>
</evidence>
<name>D8ISF5_HERSS</name>
<dbReference type="STRING" id="757424.Hsero_1998"/>
<dbReference type="Proteomes" id="UP000000329">
    <property type="component" value="Chromosome"/>
</dbReference>
<feature type="signal peptide" evidence="1">
    <location>
        <begin position="1"/>
        <end position="30"/>
    </location>
</feature>
<evidence type="ECO:0008006" key="4">
    <source>
        <dbReference type="Google" id="ProtNLM"/>
    </source>
</evidence>
<feature type="chain" id="PRO_5003115443" description="Atrophin-1 multi-domain protein" evidence="1">
    <location>
        <begin position="31"/>
        <end position="470"/>
    </location>
</feature>
<dbReference type="KEGG" id="hse:Hsero_1998"/>
<keyword evidence="1" id="KW-0732">Signal</keyword>
<keyword evidence="3" id="KW-1185">Reference proteome</keyword>
<dbReference type="AlphaFoldDB" id="D8ISF5"/>
<dbReference type="HOGENOM" id="CLU_581103_0_0_4"/>